<feature type="transmembrane region" description="Helical" evidence="7">
    <location>
        <begin position="260"/>
        <end position="284"/>
    </location>
</feature>
<keyword evidence="11" id="KW-1185">Reference proteome</keyword>
<feature type="transmembrane region" description="Helical" evidence="7">
    <location>
        <begin position="179"/>
        <end position="196"/>
    </location>
</feature>
<proteinExistence type="predicted"/>
<feature type="domain" description="ABC transmembrane type-1" evidence="9">
    <location>
        <begin position="42"/>
        <end position="303"/>
    </location>
</feature>
<feature type="domain" description="ABC transporter" evidence="8">
    <location>
        <begin position="350"/>
        <end position="582"/>
    </location>
</feature>
<keyword evidence="3" id="KW-0547">Nucleotide-binding</keyword>
<dbReference type="PROSITE" id="PS00211">
    <property type="entry name" value="ABC_TRANSPORTER_1"/>
    <property type="match status" value="1"/>
</dbReference>
<evidence type="ECO:0000256" key="1">
    <source>
        <dbReference type="ARBA" id="ARBA00004651"/>
    </source>
</evidence>
<dbReference type="PANTHER" id="PTHR43394">
    <property type="entry name" value="ATP-DEPENDENT PERMEASE MDL1, MITOCHONDRIAL"/>
    <property type="match status" value="1"/>
</dbReference>
<dbReference type="InterPro" id="IPR003439">
    <property type="entry name" value="ABC_transporter-like_ATP-bd"/>
</dbReference>
<gene>
    <name evidence="10" type="ORF">HMPREF1871_00223</name>
</gene>
<keyword evidence="4 10" id="KW-0067">ATP-binding</keyword>
<evidence type="ECO:0000256" key="6">
    <source>
        <dbReference type="ARBA" id="ARBA00023136"/>
    </source>
</evidence>
<dbReference type="PROSITE" id="PS50893">
    <property type="entry name" value="ABC_TRANSPORTER_2"/>
    <property type="match status" value="1"/>
</dbReference>
<evidence type="ECO:0000256" key="7">
    <source>
        <dbReference type="SAM" id="Phobius"/>
    </source>
</evidence>
<evidence type="ECO:0000259" key="9">
    <source>
        <dbReference type="PROSITE" id="PS50929"/>
    </source>
</evidence>
<protein>
    <submittedName>
        <fullName evidence="10">ABC transporter, ATP-binding protein</fullName>
    </submittedName>
</protein>
<dbReference type="InterPro" id="IPR003593">
    <property type="entry name" value="AAA+_ATPase"/>
</dbReference>
<evidence type="ECO:0000256" key="5">
    <source>
        <dbReference type="ARBA" id="ARBA00022989"/>
    </source>
</evidence>
<feature type="transmembrane region" description="Helical" evidence="7">
    <location>
        <begin position="153"/>
        <end position="173"/>
    </location>
</feature>
<dbReference type="Gene3D" id="3.40.50.300">
    <property type="entry name" value="P-loop containing nucleotide triphosphate hydrolases"/>
    <property type="match status" value="1"/>
</dbReference>
<feature type="transmembrane region" description="Helical" evidence="7">
    <location>
        <begin position="44"/>
        <end position="64"/>
    </location>
</feature>
<comment type="subcellular location">
    <subcellularLocation>
        <location evidence="1">Cell membrane</location>
        <topology evidence="1">Multi-pass membrane protein</topology>
    </subcellularLocation>
</comment>
<evidence type="ECO:0000313" key="10">
    <source>
        <dbReference type="EMBL" id="KXB58831.1"/>
    </source>
</evidence>
<organism evidence="10 11">
    <name type="scientific">Gemelliphila asaccharolytica</name>
    <dbReference type="NCBI Taxonomy" id="502393"/>
    <lineage>
        <taxon>Bacteria</taxon>
        <taxon>Bacillati</taxon>
        <taxon>Bacillota</taxon>
        <taxon>Bacilli</taxon>
        <taxon>Bacillales</taxon>
        <taxon>Gemellaceae</taxon>
        <taxon>Gemelliphila</taxon>
    </lineage>
</organism>
<reference evidence="10 11" key="1">
    <citation type="submission" date="2016-01" db="EMBL/GenBank/DDBJ databases">
        <authorList>
            <person name="Mitreva M."/>
            <person name="Pepin K.H."/>
            <person name="Mihindukulasuriya K.A."/>
            <person name="Fulton R."/>
            <person name="Fronick C."/>
            <person name="O'Laughlin M."/>
            <person name="Miner T."/>
            <person name="Herter B."/>
            <person name="Rosa B.A."/>
            <person name="Cordes M."/>
            <person name="Tomlinson C."/>
            <person name="Wollam A."/>
            <person name="Palsikar V.B."/>
            <person name="Mardis E.R."/>
            <person name="Wilson R.K."/>
        </authorList>
    </citation>
    <scope>NUCLEOTIDE SEQUENCE [LARGE SCALE GENOMIC DNA]</scope>
    <source>
        <strain evidence="10 11">KA00071</strain>
    </source>
</reference>
<dbReference type="Gene3D" id="1.20.1560.10">
    <property type="entry name" value="ABC transporter type 1, transmembrane domain"/>
    <property type="match status" value="1"/>
</dbReference>
<name>A0ABR5TN62_9BACL</name>
<dbReference type="InterPro" id="IPR017871">
    <property type="entry name" value="ABC_transporter-like_CS"/>
</dbReference>
<dbReference type="EMBL" id="LSDB01000005">
    <property type="protein sequence ID" value="KXB58831.1"/>
    <property type="molecule type" value="Genomic_DNA"/>
</dbReference>
<dbReference type="InterPro" id="IPR027417">
    <property type="entry name" value="P-loop_NTPase"/>
</dbReference>
<dbReference type="InterPro" id="IPR011527">
    <property type="entry name" value="ABC1_TM_dom"/>
</dbReference>
<feature type="transmembrane region" description="Helical" evidence="7">
    <location>
        <begin position="76"/>
        <end position="95"/>
    </location>
</feature>
<keyword evidence="5 7" id="KW-1133">Transmembrane helix</keyword>
<dbReference type="SMART" id="SM00382">
    <property type="entry name" value="AAA"/>
    <property type="match status" value="1"/>
</dbReference>
<comment type="caution">
    <text evidence="10">The sequence shown here is derived from an EMBL/GenBank/DDBJ whole genome shotgun (WGS) entry which is preliminary data.</text>
</comment>
<dbReference type="Pfam" id="PF00664">
    <property type="entry name" value="ABC_membrane"/>
    <property type="match status" value="1"/>
</dbReference>
<accession>A0ABR5TN62</accession>
<dbReference type="InterPro" id="IPR036640">
    <property type="entry name" value="ABC1_TM_sf"/>
</dbReference>
<evidence type="ECO:0000259" key="8">
    <source>
        <dbReference type="PROSITE" id="PS50893"/>
    </source>
</evidence>
<sequence length="591" mass="67545">MATIKNFTICIQWQMNGGLAMKNFLKNQFALTDDGVKGTIKASIYSFLVFVINMFPAILLMILMDKFLLNHSMSKKFYLIFSFITLIVMFILLSIEYETQYNETYKESAKLRIDLAKKLSKLKMSYFSKHDLSDLAQSIMADVSSIEHASSHAVPKAIGFVCFLPLITILMLIGNWKMTIVSVVPTVLSFLFILLSKNYSKRQFDKYYVRLRKNSKAFQERIELSKEISAFNLSDRVKKNLYEKLDDSEKIHWSSEINNAFIMLFSGIFSYLSLPFTIILGIFLMKSGEISILYLLGYILASMKIKEFVDSNMEFFMEIFYIDSAVRRINEIRNENVLKGKDTEFKNFDVSLKNVEFSYGDKKIIDNVSFTAKQGTVTAIVGQSGCGKTTLLRLISRLYDYDKGEILIDNQNIKQVSTESLYKNISIVFQDVKLFNTSIMENVRIGRKDATDDEVIEACKLANCDFIEKLKDGFATDIGENGEQLSGGERQRLSIARAFLKNAPILILDEISSSLDVDNEIKIQKSLNNLIKNKTVIIISHRMKSIENADKIVVLKQGNVEKIGTHRELLNSSGTYKKLVEKTKKAEEFVY</sequence>
<dbReference type="GO" id="GO:0005524">
    <property type="term" value="F:ATP binding"/>
    <property type="evidence" value="ECO:0007669"/>
    <property type="project" value="UniProtKB-KW"/>
</dbReference>
<keyword evidence="6 7" id="KW-0472">Membrane</keyword>
<dbReference type="Pfam" id="PF00005">
    <property type="entry name" value="ABC_tran"/>
    <property type="match status" value="1"/>
</dbReference>
<dbReference type="SUPFAM" id="SSF52540">
    <property type="entry name" value="P-loop containing nucleoside triphosphate hydrolases"/>
    <property type="match status" value="1"/>
</dbReference>
<dbReference type="PROSITE" id="PS50929">
    <property type="entry name" value="ABC_TM1F"/>
    <property type="match status" value="1"/>
</dbReference>
<dbReference type="Proteomes" id="UP000070467">
    <property type="component" value="Unassembled WGS sequence"/>
</dbReference>
<evidence type="ECO:0000256" key="2">
    <source>
        <dbReference type="ARBA" id="ARBA00022692"/>
    </source>
</evidence>
<evidence type="ECO:0000256" key="4">
    <source>
        <dbReference type="ARBA" id="ARBA00022840"/>
    </source>
</evidence>
<dbReference type="InterPro" id="IPR039421">
    <property type="entry name" value="Type_1_exporter"/>
</dbReference>
<dbReference type="SUPFAM" id="SSF90123">
    <property type="entry name" value="ABC transporter transmembrane region"/>
    <property type="match status" value="1"/>
</dbReference>
<keyword evidence="2 7" id="KW-0812">Transmembrane</keyword>
<dbReference type="PANTHER" id="PTHR43394:SF1">
    <property type="entry name" value="ATP-BINDING CASSETTE SUB-FAMILY B MEMBER 10, MITOCHONDRIAL"/>
    <property type="match status" value="1"/>
</dbReference>
<evidence type="ECO:0000256" key="3">
    <source>
        <dbReference type="ARBA" id="ARBA00022741"/>
    </source>
</evidence>
<evidence type="ECO:0000313" key="11">
    <source>
        <dbReference type="Proteomes" id="UP000070467"/>
    </source>
</evidence>